<feature type="region of interest" description="Disordered" evidence="1">
    <location>
        <begin position="96"/>
        <end position="118"/>
    </location>
</feature>
<proteinExistence type="predicted"/>
<name>A0AAV4BF33_9GAST</name>
<gene>
    <name evidence="2" type="ORF">PoB_004405700</name>
</gene>
<comment type="caution">
    <text evidence="2">The sequence shown here is derived from an EMBL/GenBank/DDBJ whole genome shotgun (WGS) entry which is preliminary data.</text>
</comment>
<dbReference type="EMBL" id="BLXT01004835">
    <property type="protein sequence ID" value="GFO17552.1"/>
    <property type="molecule type" value="Genomic_DNA"/>
</dbReference>
<organism evidence="2 3">
    <name type="scientific">Plakobranchus ocellatus</name>
    <dbReference type="NCBI Taxonomy" id="259542"/>
    <lineage>
        <taxon>Eukaryota</taxon>
        <taxon>Metazoa</taxon>
        <taxon>Spiralia</taxon>
        <taxon>Lophotrochozoa</taxon>
        <taxon>Mollusca</taxon>
        <taxon>Gastropoda</taxon>
        <taxon>Heterobranchia</taxon>
        <taxon>Euthyneura</taxon>
        <taxon>Panpulmonata</taxon>
        <taxon>Sacoglossa</taxon>
        <taxon>Placobranchoidea</taxon>
        <taxon>Plakobranchidae</taxon>
        <taxon>Plakobranchus</taxon>
    </lineage>
</organism>
<protein>
    <submittedName>
        <fullName evidence="2">Polyprotein</fullName>
    </submittedName>
</protein>
<evidence type="ECO:0000256" key="1">
    <source>
        <dbReference type="SAM" id="MobiDB-lite"/>
    </source>
</evidence>
<evidence type="ECO:0000313" key="2">
    <source>
        <dbReference type="EMBL" id="GFO17552.1"/>
    </source>
</evidence>
<reference evidence="2 3" key="1">
    <citation type="journal article" date="2021" name="Elife">
        <title>Chloroplast acquisition without the gene transfer in kleptoplastic sea slugs, Plakobranchus ocellatus.</title>
        <authorList>
            <person name="Maeda T."/>
            <person name="Takahashi S."/>
            <person name="Yoshida T."/>
            <person name="Shimamura S."/>
            <person name="Takaki Y."/>
            <person name="Nagai Y."/>
            <person name="Toyoda A."/>
            <person name="Suzuki Y."/>
            <person name="Arimoto A."/>
            <person name="Ishii H."/>
            <person name="Satoh N."/>
            <person name="Nishiyama T."/>
            <person name="Hasebe M."/>
            <person name="Maruyama T."/>
            <person name="Minagawa J."/>
            <person name="Obokata J."/>
            <person name="Shigenobu S."/>
        </authorList>
    </citation>
    <scope>NUCLEOTIDE SEQUENCE [LARGE SCALE GENOMIC DNA]</scope>
</reference>
<evidence type="ECO:0000313" key="3">
    <source>
        <dbReference type="Proteomes" id="UP000735302"/>
    </source>
</evidence>
<accession>A0AAV4BF33</accession>
<keyword evidence="3" id="KW-1185">Reference proteome</keyword>
<dbReference type="Proteomes" id="UP000735302">
    <property type="component" value="Unassembled WGS sequence"/>
</dbReference>
<dbReference type="AlphaFoldDB" id="A0AAV4BF33"/>
<feature type="compositionally biased region" description="Polar residues" evidence="1">
    <location>
        <begin position="109"/>
        <end position="118"/>
    </location>
</feature>
<sequence>MHKVQRVQPLLVLRSAPQICDPVVTSFQHELSTSRRWKVNEAVNQAKQILKMKEVIGVTQIGRKGLESGRVKWWSKKEGKEKRDMIIDEIRLKEDSKQRQKTVQQSQQGHWTSWESAE</sequence>